<dbReference type="Proteomes" id="UP000664698">
    <property type="component" value="Unassembled WGS sequence"/>
</dbReference>
<organism evidence="2 3">
    <name type="scientific">Algoriphagus aestuariicola</name>
    <dbReference type="NCBI Taxonomy" id="1852016"/>
    <lineage>
        <taxon>Bacteria</taxon>
        <taxon>Pseudomonadati</taxon>
        <taxon>Bacteroidota</taxon>
        <taxon>Cytophagia</taxon>
        <taxon>Cytophagales</taxon>
        <taxon>Cyclobacteriaceae</taxon>
        <taxon>Algoriphagus</taxon>
    </lineage>
</organism>
<accession>A0ABS3BKX0</accession>
<name>A0ABS3BKX0_9BACT</name>
<dbReference type="Pfam" id="PF12680">
    <property type="entry name" value="SnoaL_2"/>
    <property type="match status" value="1"/>
</dbReference>
<sequence length="124" mass="13650">MKTFAPSDSGNAPKKELVLSLTKAFASYDLDEIGKHLAEDVVWTLVGDTPIAGKDQFLLTLGEMSDNKAEELRIYQILSHGKFVAVHGAMKMQDGKNYGFADFYEFTSAGSRKVKAIVSYVIPK</sequence>
<feature type="domain" description="SnoaL-like" evidence="1">
    <location>
        <begin position="22"/>
        <end position="106"/>
    </location>
</feature>
<keyword evidence="3" id="KW-1185">Reference proteome</keyword>
<dbReference type="EMBL" id="JAFKCW010000001">
    <property type="protein sequence ID" value="MBN7799700.1"/>
    <property type="molecule type" value="Genomic_DNA"/>
</dbReference>
<gene>
    <name evidence="2" type="ORF">J0A67_02455</name>
</gene>
<dbReference type="InterPro" id="IPR032710">
    <property type="entry name" value="NTF2-like_dom_sf"/>
</dbReference>
<protein>
    <submittedName>
        <fullName evidence="2">Nuclear transport factor 2 family protein</fullName>
    </submittedName>
</protein>
<dbReference type="RefSeq" id="WP_206567682.1">
    <property type="nucleotide sequence ID" value="NZ_JAFKCW010000001.1"/>
</dbReference>
<evidence type="ECO:0000313" key="3">
    <source>
        <dbReference type="Proteomes" id="UP000664698"/>
    </source>
</evidence>
<reference evidence="2 3" key="1">
    <citation type="submission" date="2021-03" db="EMBL/GenBank/DDBJ databases">
        <title>novel species isolated from a fishpond in China.</title>
        <authorList>
            <person name="Lu H."/>
            <person name="Cai Z."/>
        </authorList>
    </citation>
    <scope>NUCLEOTIDE SEQUENCE [LARGE SCALE GENOMIC DNA]</scope>
    <source>
        <strain evidence="2 3">JCM 31546</strain>
    </source>
</reference>
<dbReference type="SUPFAM" id="SSF54427">
    <property type="entry name" value="NTF2-like"/>
    <property type="match status" value="1"/>
</dbReference>
<proteinExistence type="predicted"/>
<evidence type="ECO:0000259" key="1">
    <source>
        <dbReference type="Pfam" id="PF12680"/>
    </source>
</evidence>
<evidence type="ECO:0000313" key="2">
    <source>
        <dbReference type="EMBL" id="MBN7799700.1"/>
    </source>
</evidence>
<dbReference type="InterPro" id="IPR037401">
    <property type="entry name" value="SnoaL-like"/>
</dbReference>
<dbReference type="Gene3D" id="3.10.450.50">
    <property type="match status" value="1"/>
</dbReference>
<comment type="caution">
    <text evidence="2">The sequence shown here is derived from an EMBL/GenBank/DDBJ whole genome shotgun (WGS) entry which is preliminary data.</text>
</comment>